<proteinExistence type="predicted"/>
<name>A0A5P9NN84_9GAMM</name>
<protein>
    <submittedName>
        <fullName evidence="1">Uncharacterized protein</fullName>
    </submittedName>
</protein>
<dbReference type="EMBL" id="CP036422">
    <property type="protein sequence ID" value="QFU76378.1"/>
    <property type="molecule type" value="Genomic_DNA"/>
</dbReference>
<keyword evidence="2" id="KW-1185">Reference proteome</keyword>
<dbReference type="KEGG" id="halc:EY643_12295"/>
<accession>A0A5P9NN84</accession>
<dbReference type="Proteomes" id="UP000326287">
    <property type="component" value="Chromosome"/>
</dbReference>
<evidence type="ECO:0000313" key="2">
    <source>
        <dbReference type="Proteomes" id="UP000326287"/>
    </source>
</evidence>
<dbReference type="RefSeq" id="WP_153239521.1">
    <property type="nucleotide sequence ID" value="NZ_CP036422.1"/>
</dbReference>
<evidence type="ECO:0000313" key="1">
    <source>
        <dbReference type="EMBL" id="QFU76378.1"/>
    </source>
</evidence>
<dbReference type="AlphaFoldDB" id="A0A5P9NN84"/>
<organism evidence="1 2">
    <name type="scientific">Halioglobus maricola</name>
    <dbReference type="NCBI Taxonomy" id="2601894"/>
    <lineage>
        <taxon>Bacteria</taxon>
        <taxon>Pseudomonadati</taxon>
        <taxon>Pseudomonadota</taxon>
        <taxon>Gammaproteobacteria</taxon>
        <taxon>Cellvibrionales</taxon>
        <taxon>Halieaceae</taxon>
        <taxon>Halioglobus</taxon>
    </lineage>
</organism>
<gene>
    <name evidence="1" type="ORF">EY643_12295</name>
</gene>
<reference evidence="1 2" key="1">
    <citation type="submission" date="2019-02" db="EMBL/GenBank/DDBJ databases">
        <authorList>
            <person name="Li S.-H."/>
        </authorList>
    </citation>
    <scope>NUCLEOTIDE SEQUENCE [LARGE SCALE GENOMIC DNA]</scope>
    <source>
        <strain evidence="1 2">IMCC14385</strain>
    </source>
</reference>
<sequence>MLHKIVIALMIWGLILQPLRAAVPDLMPVDGSSTAVVVDSDNTLAAAHHAMSDNSASVSPCHDMVDEVSNSSLDCADCDDGCATGACASSCSVSSPAIANQALTKIVGRAPARVAATSDALLQGLLTRIFHPPKHA</sequence>